<reference evidence="2 3" key="1">
    <citation type="submission" date="2022-05" db="EMBL/GenBank/DDBJ databases">
        <authorList>
            <consortium name="Genoscope - CEA"/>
            <person name="William W."/>
        </authorList>
    </citation>
    <scope>NUCLEOTIDE SEQUENCE [LARGE SCALE GENOMIC DNA]</scope>
</reference>
<sequence>MDHETEETTSEPSQSQPLSYTQVSDPNEELSPSSASRDLFDTSPQSRKRAPLVTGEIGQFQTKAITVSESRKRKAAILLNNSRGKKFSSSDGETQVWVHSIYLVSRIARHTCSSFAYSDHHLIKLQVTFGPTNPRGRGVWKFNTQLLKNESVCAAVNSFWSSWKLSKPAFTDHRVWWDAGKLQLKEIAIAHSVAEGRERKCDKLNLEIEFRNILARGTSNTADDHVRLAEVRDLLKAIEECNVEGAIIRSREQRLEFGEKPTKYFYQLEKQRQTRNSINELRVGDQTVTSHKNILTAWRDFYVNLYTAE</sequence>
<name>A0ABN8NM99_9CNID</name>
<organism evidence="2 3">
    <name type="scientific">Porites lobata</name>
    <dbReference type="NCBI Taxonomy" id="104759"/>
    <lineage>
        <taxon>Eukaryota</taxon>
        <taxon>Metazoa</taxon>
        <taxon>Cnidaria</taxon>
        <taxon>Anthozoa</taxon>
        <taxon>Hexacorallia</taxon>
        <taxon>Scleractinia</taxon>
        <taxon>Fungiina</taxon>
        <taxon>Poritidae</taxon>
        <taxon>Porites</taxon>
    </lineage>
</organism>
<evidence type="ECO:0000256" key="1">
    <source>
        <dbReference type="SAM" id="MobiDB-lite"/>
    </source>
</evidence>
<evidence type="ECO:0000313" key="3">
    <source>
        <dbReference type="Proteomes" id="UP001159405"/>
    </source>
</evidence>
<protein>
    <submittedName>
        <fullName evidence="2">Uncharacterized protein</fullName>
    </submittedName>
</protein>
<comment type="caution">
    <text evidence="2">The sequence shown here is derived from an EMBL/GenBank/DDBJ whole genome shotgun (WGS) entry which is preliminary data.</text>
</comment>
<gene>
    <name evidence="2" type="ORF">PLOB_00022784</name>
</gene>
<dbReference type="Proteomes" id="UP001159405">
    <property type="component" value="Unassembled WGS sequence"/>
</dbReference>
<proteinExistence type="predicted"/>
<keyword evidence="3" id="KW-1185">Reference proteome</keyword>
<feature type="region of interest" description="Disordered" evidence="1">
    <location>
        <begin position="1"/>
        <end position="50"/>
    </location>
</feature>
<feature type="non-terminal residue" evidence="2">
    <location>
        <position position="309"/>
    </location>
</feature>
<evidence type="ECO:0000313" key="2">
    <source>
        <dbReference type="EMBL" id="CAH3114880.1"/>
    </source>
</evidence>
<accession>A0ABN8NM99</accession>
<feature type="compositionally biased region" description="Polar residues" evidence="1">
    <location>
        <begin position="18"/>
        <end position="36"/>
    </location>
</feature>
<dbReference type="EMBL" id="CALNXK010000027">
    <property type="protein sequence ID" value="CAH3114880.1"/>
    <property type="molecule type" value="Genomic_DNA"/>
</dbReference>